<dbReference type="Proteomes" id="UP000599391">
    <property type="component" value="Unassembled WGS sequence"/>
</dbReference>
<evidence type="ECO:0000313" key="1">
    <source>
        <dbReference type="EMBL" id="MBH8555831.1"/>
    </source>
</evidence>
<sequence length="57" mass="6558">MVVLTYLCPNCQSARLSVSPTNLVAMRFYLKQGWVDLGQREDAPEVHDLEKTYEADR</sequence>
<dbReference type="InterPro" id="IPR016181">
    <property type="entry name" value="Acyl_CoA_acyltransferase"/>
</dbReference>
<organism evidence="1 2">
    <name type="scientific">Atlanticothrix silvestris CENA357</name>
    <dbReference type="NCBI Taxonomy" id="1725252"/>
    <lineage>
        <taxon>Bacteria</taxon>
        <taxon>Bacillati</taxon>
        <taxon>Cyanobacteriota</taxon>
        <taxon>Cyanophyceae</taxon>
        <taxon>Nostocales</taxon>
        <taxon>Nodulariaceae</taxon>
        <taxon>Atlanticothrix</taxon>
        <taxon>Atlanticothrix silvestris</taxon>
    </lineage>
</organism>
<dbReference type="AlphaFoldDB" id="A0A8J7HMT0"/>
<evidence type="ECO:0008006" key="3">
    <source>
        <dbReference type="Google" id="ProtNLM"/>
    </source>
</evidence>
<reference evidence="1 2" key="1">
    <citation type="journal article" date="2021" name="Int. J. Syst. Evol. Microbiol.">
        <title>Amazonocrinis nigriterrae gen. nov., sp. nov., Atlanticothrix silvestris gen. nov., sp. nov. and Dendronalium phyllosphericum gen. nov., sp. nov., nostocacean cyanobacteria from Brazilian environments.</title>
        <authorList>
            <person name="Alvarenga D.O."/>
            <person name="Andreote A.P.D."/>
            <person name="Branco L.H.Z."/>
            <person name="Delbaje E."/>
            <person name="Cruz R.B."/>
            <person name="Varani A.M."/>
            <person name="Fiore M.F."/>
        </authorList>
    </citation>
    <scope>NUCLEOTIDE SEQUENCE [LARGE SCALE GENOMIC DNA]</scope>
    <source>
        <strain evidence="1 2">CENA357</strain>
    </source>
</reference>
<accession>A0A8J7HMT0</accession>
<dbReference type="SUPFAM" id="SSF55729">
    <property type="entry name" value="Acyl-CoA N-acyltransferases (Nat)"/>
    <property type="match status" value="1"/>
</dbReference>
<protein>
    <recommendedName>
        <fullName evidence="3">GCN5-related N-acetyltransferase</fullName>
    </recommendedName>
</protein>
<dbReference type="EMBL" id="JAECZB010000098">
    <property type="protein sequence ID" value="MBH8555831.1"/>
    <property type="molecule type" value="Genomic_DNA"/>
</dbReference>
<evidence type="ECO:0000313" key="2">
    <source>
        <dbReference type="Proteomes" id="UP000599391"/>
    </source>
</evidence>
<name>A0A8J7HMT0_9CYAN</name>
<dbReference type="RefSeq" id="WP_214442037.1">
    <property type="nucleotide sequence ID" value="NZ_JAECZB010000098.1"/>
</dbReference>
<gene>
    <name evidence="1" type="ORF">I8751_26485</name>
</gene>
<comment type="caution">
    <text evidence="1">The sequence shown here is derived from an EMBL/GenBank/DDBJ whole genome shotgun (WGS) entry which is preliminary data.</text>
</comment>
<proteinExistence type="predicted"/>
<keyword evidence="2" id="KW-1185">Reference proteome</keyword>